<dbReference type="Proteomes" id="UP000216429">
    <property type="component" value="Unassembled WGS sequence"/>
</dbReference>
<dbReference type="Pfam" id="PF00583">
    <property type="entry name" value="Acetyltransf_1"/>
    <property type="match status" value="1"/>
</dbReference>
<gene>
    <name evidence="4" type="ORF">CAL22_11735</name>
</gene>
<evidence type="ECO:0000259" key="3">
    <source>
        <dbReference type="PROSITE" id="PS51186"/>
    </source>
</evidence>
<proteinExistence type="predicted"/>
<protein>
    <recommendedName>
        <fullName evidence="3">N-acetyltransferase domain-containing protein</fullName>
    </recommendedName>
</protein>
<name>A0A261VLS8_9BORD</name>
<dbReference type="EMBL" id="NEVU01000002">
    <property type="protein sequence ID" value="OZI75074.1"/>
    <property type="molecule type" value="Genomic_DNA"/>
</dbReference>
<evidence type="ECO:0000256" key="1">
    <source>
        <dbReference type="ARBA" id="ARBA00022679"/>
    </source>
</evidence>
<comment type="caution">
    <text evidence="4">The sequence shown here is derived from an EMBL/GenBank/DDBJ whole genome shotgun (WGS) entry which is preliminary data.</text>
</comment>
<sequence length="178" mass="19541">MTTPQTWRIQALSASDVDTHLPALADVLQACVANGASVNFLLPYSLPDAMAFWRDKVRPGVDSGGLYVLAAWRGDALEGTVQLDLDTPPNQPHRAEVRKLLVHPRARRLGLARALMQEVMAEAARRERRLLTLDTVSDSPAEALYRGLGFDVAGRIPAYAIDPHGLRAESTTLMYRQA</sequence>
<dbReference type="GO" id="GO:0016747">
    <property type="term" value="F:acyltransferase activity, transferring groups other than amino-acyl groups"/>
    <property type="evidence" value="ECO:0007669"/>
    <property type="project" value="InterPro"/>
</dbReference>
<evidence type="ECO:0000313" key="4">
    <source>
        <dbReference type="EMBL" id="OZI75074.1"/>
    </source>
</evidence>
<dbReference type="RefSeq" id="WP_094813304.1">
    <property type="nucleotide sequence ID" value="NZ_NEVU01000002.1"/>
</dbReference>
<keyword evidence="1" id="KW-0808">Transferase</keyword>
<dbReference type="PANTHER" id="PTHR43877">
    <property type="entry name" value="AMINOALKYLPHOSPHONATE N-ACETYLTRANSFERASE-RELATED-RELATED"/>
    <property type="match status" value="1"/>
</dbReference>
<dbReference type="AlphaFoldDB" id="A0A261VLS8"/>
<evidence type="ECO:0000313" key="5">
    <source>
        <dbReference type="Proteomes" id="UP000216429"/>
    </source>
</evidence>
<dbReference type="InterPro" id="IPR000182">
    <property type="entry name" value="GNAT_dom"/>
</dbReference>
<dbReference type="OrthoDB" id="3389160at2"/>
<accession>A0A261VLS8</accession>
<dbReference type="Gene3D" id="3.40.630.30">
    <property type="match status" value="1"/>
</dbReference>
<keyword evidence="5" id="KW-1185">Reference proteome</keyword>
<dbReference type="InterPro" id="IPR050832">
    <property type="entry name" value="Bact_Acetyltransf"/>
</dbReference>
<feature type="domain" description="N-acetyltransferase" evidence="3">
    <location>
        <begin position="25"/>
        <end position="178"/>
    </location>
</feature>
<reference evidence="5" key="1">
    <citation type="submission" date="2017-05" db="EMBL/GenBank/DDBJ databases">
        <title>Complete and WGS of Bordetella genogroups.</title>
        <authorList>
            <person name="Spilker T."/>
            <person name="Lipuma J."/>
        </authorList>
    </citation>
    <scope>NUCLEOTIDE SEQUENCE [LARGE SCALE GENOMIC DNA]</scope>
    <source>
        <strain evidence="5">AU6712</strain>
    </source>
</reference>
<keyword evidence="2" id="KW-0012">Acyltransferase</keyword>
<dbReference type="SUPFAM" id="SSF55729">
    <property type="entry name" value="Acyl-CoA N-acyltransferases (Nat)"/>
    <property type="match status" value="1"/>
</dbReference>
<evidence type="ECO:0000256" key="2">
    <source>
        <dbReference type="ARBA" id="ARBA00023315"/>
    </source>
</evidence>
<organism evidence="4 5">
    <name type="scientific">Bordetella genomosp. 12</name>
    <dbReference type="NCBI Taxonomy" id="463035"/>
    <lineage>
        <taxon>Bacteria</taxon>
        <taxon>Pseudomonadati</taxon>
        <taxon>Pseudomonadota</taxon>
        <taxon>Betaproteobacteria</taxon>
        <taxon>Burkholderiales</taxon>
        <taxon>Alcaligenaceae</taxon>
        <taxon>Bordetella</taxon>
    </lineage>
</organism>
<dbReference type="PROSITE" id="PS51186">
    <property type="entry name" value="GNAT"/>
    <property type="match status" value="1"/>
</dbReference>
<dbReference type="CDD" id="cd04301">
    <property type="entry name" value="NAT_SF"/>
    <property type="match status" value="1"/>
</dbReference>
<dbReference type="InterPro" id="IPR016181">
    <property type="entry name" value="Acyl_CoA_acyltransferase"/>
</dbReference>